<reference evidence="2 3" key="1">
    <citation type="submission" date="2021-07" db="EMBL/GenBank/DDBJ databases">
        <authorList>
            <person name="Imarazene B."/>
            <person name="Zahm M."/>
            <person name="Klopp C."/>
            <person name="Cabau C."/>
            <person name="Beille S."/>
            <person name="Jouanno E."/>
            <person name="Castinel A."/>
            <person name="Lluch J."/>
            <person name="Gil L."/>
            <person name="Kuchtly C."/>
            <person name="Lopez Roques C."/>
            <person name="Donnadieu C."/>
            <person name="Parrinello H."/>
            <person name="Journot L."/>
            <person name="Du K."/>
            <person name="Schartl M."/>
            <person name="Retaux S."/>
            <person name="Guiguen Y."/>
        </authorList>
    </citation>
    <scope>NUCLEOTIDE SEQUENCE [LARGE SCALE GENOMIC DNA]</scope>
    <source>
        <strain evidence="2">Pach_M1</strain>
        <tissue evidence="2">Testis</tissue>
    </source>
</reference>
<evidence type="ECO:0000256" key="1">
    <source>
        <dbReference type="SAM" id="MobiDB-lite"/>
    </source>
</evidence>
<proteinExistence type="predicted"/>
<dbReference type="Proteomes" id="UP000752171">
    <property type="component" value="Unassembled WGS sequence"/>
</dbReference>
<protein>
    <submittedName>
        <fullName evidence="2">Claudin domain-containing protein 1 isoform X1</fullName>
    </submittedName>
</protein>
<dbReference type="EMBL" id="JAICCE010000025">
    <property type="protein sequence ID" value="KAG9259608.1"/>
    <property type="molecule type" value="Genomic_DNA"/>
</dbReference>
<gene>
    <name evidence="2" type="primary">CLDND1</name>
    <name evidence="2" type="ORF">AMEX_G27113</name>
</gene>
<evidence type="ECO:0000313" key="3">
    <source>
        <dbReference type="Proteomes" id="UP000752171"/>
    </source>
</evidence>
<dbReference type="AlphaFoldDB" id="A0A8T2KKF4"/>
<dbReference type="Gene3D" id="1.20.140.150">
    <property type="match status" value="1"/>
</dbReference>
<organism evidence="2 3">
    <name type="scientific">Astyanax mexicanus</name>
    <name type="common">Blind cave fish</name>
    <name type="synonym">Astyanax fasciatus mexicanus</name>
    <dbReference type="NCBI Taxonomy" id="7994"/>
    <lineage>
        <taxon>Eukaryota</taxon>
        <taxon>Metazoa</taxon>
        <taxon>Chordata</taxon>
        <taxon>Craniata</taxon>
        <taxon>Vertebrata</taxon>
        <taxon>Euteleostomi</taxon>
        <taxon>Actinopterygii</taxon>
        <taxon>Neopterygii</taxon>
        <taxon>Teleostei</taxon>
        <taxon>Ostariophysi</taxon>
        <taxon>Characiformes</taxon>
        <taxon>Characoidei</taxon>
        <taxon>Acestrorhamphidae</taxon>
        <taxon>Acestrorhamphinae</taxon>
        <taxon>Astyanax</taxon>
    </lineage>
</organism>
<dbReference type="InterPro" id="IPR042356">
    <property type="entry name" value="CLDN1"/>
</dbReference>
<comment type="caution">
    <text evidence="2">The sequence shown here is derived from an EMBL/GenBank/DDBJ whole genome shotgun (WGS) entry which is preliminary data.</text>
</comment>
<sequence>SALAAVYLSVAVGTQHWYQYSSPPVYGEPNASELRSLYEEFTSGEFDEKTYSDSLFRLNGTLGLWWRCLQVPPDRNWNQESEDGDSDGVCELHSVSAVHTKVQGARQPQQWRGPDSHLSVEESVPPASGLSGVGGVGGVGGFLCLYLPESQPHPRHWITPPTRRDVFSGDGLLFPGWDGSPPPRLHVAGSGGWFSGLVAVSGADLLASADDGGGSAGLGGKKPQQELLPHDGVPRGLDQNLHPVLHHHSSTNNQAIYRSVYLLY</sequence>
<feature type="non-terminal residue" evidence="2">
    <location>
        <position position="1"/>
    </location>
</feature>
<feature type="region of interest" description="Disordered" evidence="1">
    <location>
        <begin position="103"/>
        <end position="131"/>
    </location>
</feature>
<dbReference type="PANTHER" id="PTHR14347">
    <property type="entry name" value="CLAUDIN DOMAIN-CONTAINING PROTEIN 1"/>
    <property type="match status" value="1"/>
</dbReference>
<feature type="region of interest" description="Disordered" evidence="1">
    <location>
        <begin position="212"/>
        <end position="235"/>
    </location>
</feature>
<dbReference type="PANTHER" id="PTHR14347:SF3">
    <property type="entry name" value="CLAUDIN DOMAIN-CONTAINING PROTEIN 1"/>
    <property type="match status" value="1"/>
</dbReference>
<name>A0A8T2KKF4_ASTMX</name>
<evidence type="ECO:0000313" key="2">
    <source>
        <dbReference type="EMBL" id="KAG9259608.1"/>
    </source>
</evidence>
<accession>A0A8T2KKF4</accession>